<dbReference type="EMBL" id="FNKP01000002">
    <property type="protein sequence ID" value="SDR35594.1"/>
    <property type="molecule type" value="Genomic_DNA"/>
</dbReference>
<evidence type="ECO:0000313" key="2">
    <source>
        <dbReference type="EMBL" id="SDR35594.1"/>
    </source>
</evidence>
<reference evidence="3" key="1">
    <citation type="submission" date="2016-10" db="EMBL/GenBank/DDBJ databases">
        <authorList>
            <person name="Varghese N."/>
        </authorList>
    </citation>
    <scope>NUCLEOTIDE SEQUENCE [LARGE SCALE GENOMIC DNA]</scope>
    <source>
        <strain evidence="3">GAS106B</strain>
    </source>
</reference>
<evidence type="ECO:0000256" key="1">
    <source>
        <dbReference type="SAM" id="MobiDB-lite"/>
    </source>
</evidence>
<protein>
    <submittedName>
        <fullName evidence="2">Uncharacterized protein</fullName>
    </submittedName>
</protein>
<evidence type="ECO:0000313" key="3">
    <source>
        <dbReference type="Proteomes" id="UP000183487"/>
    </source>
</evidence>
<name>A0A1H1ID55_9BURK</name>
<keyword evidence="3" id="KW-1185">Reference proteome</keyword>
<dbReference type="Proteomes" id="UP000183487">
    <property type="component" value="Unassembled WGS sequence"/>
</dbReference>
<sequence length="96" mass="10418">MSSRQDENPQFEAGLPDLSAPERTSPSVDSDTAMLRELQFASDTVLRLATRTHSAVARHDAAAAQEVRAALERQLAQTTGLIDEILFGSSDPLTKH</sequence>
<feature type="region of interest" description="Disordered" evidence="1">
    <location>
        <begin position="1"/>
        <end position="31"/>
    </location>
</feature>
<accession>A0A1H1ID55</accession>
<proteinExistence type="predicted"/>
<dbReference type="OrthoDB" id="9034660at2"/>
<gene>
    <name evidence="2" type="ORF">SAMN05443245_5010</name>
</gene>
<dbReference type="RefSeq" id="WP_074769608.1">
    <property type="nucleotide sequence ID" value="NZ_FNKP01000002.1"/>
</dbReference>
<dbReference type="AlphaFoldDB" id="A0A1H1ID55"/>
<organism evidence="2 3">
    <name type="scientific">Paraburkholderia fungorum</name>
    <dbReference type="NCBI Taxonomy" id="134537"/>
    <lineage>
        <taxon>Bacteria</taxon>
        <taxon>Pseudomonadati</taxon>
        <taxon>Pseudomonadota</taxon>
        <taxon>Betaproteobacteria</taxon>
        <taxon>Burkholderiales</taxon>
        <taxon>Burkholderiaceae</taxon>
        <taxon>Paraburkholderia</taxon>
    </lineage>
</organism>